<dbReference type="SUPFAM" id="SSF63411">
    <property type="entry name" value="LuxS/MPP-like metallohydrolase"/>
    <property type="match status" value="3"/>
</dbReference>
<dbReference type="AlphaFoldDB" id="A0AAD9QZQ2"/>
<dbReference type="InterPro" id="IPR013578">
    <property type="entry name" value="Peptidase_M16C_assoc"/>
</dbReference>
<reference evidence="2" key="1">
    <citation type="journal article" date="2023" name="G3 (Bethesda)">
        <title>Whole genome assembly and annotation of the endangered Caribbean coral Acropora cervicornis.</title>
        <authorList>
            <person name="Selwyn J.D."/>
            <person name="Vollmer S.V."/>
        </authorList>
    </citation>
    <scope>NUCLEOTIDE SEQUENCE</scope>
    <source>
        <strain evidence="2">K2</strain>
    </source>
</reference>
<keyword evidence="3" id="KW-1185">Reference proteome</keyword>
<protein>
    <submittedName>
        <fullName evidence="2">Presequence protease</fullName>
    </submittedName>
</protein>
<gene>
    <name evidence="2" type="ORF">P5673_004156</name>
</gene>
<reference evidence="2" key="2">
    <citation type="journal article" date="2023" name="Science">
        <title>Genomic signatures of disease resistance in endangered staghorn corals.</title>
        <authorList>
            <person name="Vollmer S.V."/>
            <person name="Selwyn J.D."/>
            <person name="Despard B.A."/>
            <person name="Roesel C.L."/>
        </authorList>
    </citation>
    <scope>NUCLEOTIDE SEQUENCE</scope>
    <source>
        <strain evidence="2">K2</strain>
    </source>
</reference>
<evidence type="ECO:0000259" key="1">
    <source>
        <dbReference type="SMART" id="SM01264"/>
    </source>
</evidence>
<keyword evidence="2" id="KW-0378">Hydrolase</keyword>
<dbReference type="GO" id="GO:0046872">
    <property type="term" value="F:metal ion binding"/>
    <property type="evidence" value="ECO:0007669"/>
    <property type="project" value="InterPro"/>
</dbReference>
<dbReference type="Pfam" id="PF00675">
    <property type="entry name" value="Peptidase_M16"/>
    <property type="match status" value="1"/>
</dbReference>
<dbReference type="PANTHER" id="PTHR43016:SF13">
    <property type="entry name" value="PRESEQUENCE PROTEASE, MITOCHONDRIAL"/>
    <property type="match status" value="1"/>
</dbReference>
<feature type="domain" description="Peptidase M16C associated" evidence="1">
    <location>
        <begin position="358"/>
        <end position="525"/>
    </location>
</feature>
<name>A0AAD9QZQ2_ACRCE</name>
<accession>A0AAD9QZQ2</accession>
<dbReference type="PANTHER" id="PTHR43016">
    <property type="entry name" value="PRESEQUENCE PROTEASE"/>
    <property type="match status" value="1"/>
</dbReference>
<evidence type="ECO:0000313" key="3">
    <source>
        <dbReference type="Proteomes" id="UP001249851"/>
    </source>
</evidence>
<dbReference type="Gene3D" id="3.30.830.10">
    <property type="entry name" value="Metalloenzyme, LuxS/M16 peptidase-like"/>
    <property type="match status" value="4"/>
</dbReference>
<proteinExistence type="predicted"/>
<dbReference type="GO" id="GO:0005759">
    <property type="term" value="C:mitochondrial matrix"/>
    <property type="evidence" value="ECO:0007669"/>
    <property type="project" value="TreeGrafter"/>
</dbReference>
<dbReference type="Proteomes" id="UP001249851">
    <property type="component" value="Unassembled WGS sequence"/>
</dbReference>
<comment type="caution">
    <text evidence="2">The sequence shown here is derived from an EMBL/GenBank/DDBJ whole genome shotgun (WGS) entry which is preliminary data.</text>
</comment>
<dbReference type="GO" id="GO:0004222">
    <property type="term" value="F:metalloendopeptidase activity"/>
    <property type="evidence" value="ECO:0007669"/>
    <property type="project" value="InterPro"/>
</dbReference>
<dbReference type="InterPro" id="IPR001431">
    <property type="entry name" value="Pept_M16_Zn_BS"/>
</dbReference>
<dbReference type="EMBL" id="JARQWQ010000007">
    <property type="protein sequence ID" value="KAK2570494.1"/>
    <property type="molecule type" value="Genomic_DNA"/>
</dbReference>
<dbReference type="Pfam" id="PF08367">
    <property type="entry name" value="M16C_assoc"/>
    <property type="match status" value="2"/>
</dbReference>
<evidence type="ECO:0000313" key="2">
    <source>
        <dbReference type="EMBL" id="KAK2570494.1"/>
    </source>
</evidence>
<dbReference type="GO" id="GO:0016485">
    <property type="term" value="P:protein processing"/>
    <property type="evidence" value="ECO:0007669"/>
    <property type="project" value="TreeGrafter"/>
</dbReference>
<organism evidence="2 3">
    <name type="scientific">Acropora cervicornis</name>
    <name type="common">Staghorn coral</name>
    <dbReference type="NCBI Taxonomy" id="6130"/>
    <lineage>
        <taxon>Eukaryota</taxon>
        <taxon>Metazoa</taxon>
        <taxon>Cnidaria</taxon>
        <taxon>Anthozoa</taxon>
        <taxon>Hexacorallia</taxon>
        <taxon>Scleractinia</taxon>
        <taxon>Astrocoeniina</taxon>
        <taxon>Acroporidae</taxon>
        <taxon>Acropora</taxon>
    </lineage>
</organism>
<dbReference type="InterPro" id="IPR011249">
    <property type="entry name" value="Metalloenz_LuxS/M16"/>
</dbReference>
<keyword evidence="2" id="KW-0645">Protease</keyword>
<dbReference type="PROSITE" id="PS00143">
    <property type="entry name" value="INSULINASE"/>
    <property type="match status" value="1"/>
</dbReference>
<sequence length="527" mass="59539">MQNFHEVYYQTGHFKPGDRIHGYTVNKDYHLILTPSDAHQSVFPDGDPLNVNVGFRTTPMDSTGVSHILEHTVLCGSRRFPVRDPFFKMLNRSLSTFMNAFTASDFTMYPFATQNAKDFENLLSVYLDAAFFPQLREQDFRQEGWRLEPEDLSDPTSHIIFKGVVFNEMKGAMHAQKNLLPSHTYSNNSGGDPLCIPDLTRETFVTCPVDPMAPNPDKQSAVGLHYLTGSNTTDAFENLTMVILSSLLVSGPNSPFYQSLIEPNIGSDYCAGVGEGFPPERIEAALHTIELGTKHQSIFVVFFQSIASMWNHDADPSDFLPINDRVQLFKEKLASGPFLQDKVKECFKDNPHCLTLVMSPDPEYEKDLSRKEEEKLRNKVNVLSEEDKTIIYNKGLELAEKQNTPEDLSCLPKMMLSDIDPSLKPVSLEHYISAGVPVQYCEQPTNGITMGAGNLDHRELHQLMKLRTGAMSLSTHVTNHHSEMNAFEQGLEFSSHCLDKNLPHMFYLWGEIFARCVYDNCVYSLIN</sequence>
<dbReference type="InterPro" id="IPR011765">
    <property type="entry name" value="Pept_M16_N"/>
</dbReference>
<dbReference type="FunFam" id="3.30.830.10:FF:000011">
    <property type="entry name" value="Presequence protease, mitochondrial"/>
    <property type="match status" value="1"/>
</dbReference>
<dbReference type="SMART" id="SM01264">
    <property type="entry name" value="M16C_associated"/>
    <property type="match status" value="1"/>
</dbReference>